<reference evidence="1 2" key="1">
    <citation type="journal article" date="2019" name="Int. J. Syst. Evol. Microbiol.">
        <title>The Global Catalogue of Microorganisms (GCM) 10K type strain sequencing project: providing services to taxonomists for standard genome sequencing and annotation.</title>
        <authorList>
            <consortium name="The Broad Institute Genomics Platform"/>
            <consortium name="The Broad Institute Genome Sequencing Center for Infectious Disease"/>
            <person name="Wu L."/>
            <person name="Ma J."/>
        </authorList>
    </citation>
    <scope>NUCLEOTIDE SEQUENCE [LARGE SCALE GENOMIC DNA]</scope>
    <source>
        <strain evidence="1 2">JCM 3325</strain>
    </source>
</reference>
<proteinExistence type="predicted"/>
<keyword evidence="2" id="KW-1185">Reference proteome</keyword>
<dbReference type="Proteomes" id="UP001501231">
    <property type="component" value="Unassembled WGS sequence"/>
</dbReference>
<gene>
    <name evidence="1" type="ORF">GCM10010191_53920</name>
</gene>
<comment type="caution">
    <text evidence="1">The sequence shown here is derived from an EMBL/GenBank/DDBJ whole genome shotgun (WGS) entry which is preliminary data.</text>
</comment>
<evidence type="ECO:0000313" key="1">
    <source>
        <dbReference type="EMBL" id="GAA2433079.1"/>
    </source>
</evidence>
<evidence type="ECO:0000313" key="2">
    <source>
        <dbReference type="Proteomes" id="UP001501231"/>
    </source>
</evidence>
<protein>
    <submittedName>
        <fullName evidence="1">Uncharacterized protein</fullName>
    </submittedName>
</protein>
<dbReference type="EMBL" id="BAAARW010000020">
    <property type="protein sequence ID" value="GAA2433079.1"/>
    <property type="molecule type" value="Genomic_DNA"/>
</dbReference>
<dbReference type="RefSeq" id="WP_344592558.1">
    <property type="nucleotide sequence ID" value="NZ_BAAARW010000020.1"/>
</dbReference>
<accession>A0ABN3JLA5</accession>
<sequence>MGIVMAVDWYGADGQPATSDEAQRLLLAIGERLLAQDVIHVGTEVVVVSTWFTVIDQGFAQNGRPLLWQTIVSDLTTHADIGQYTTREQAKRGHAEAVVLISKRLRHLATRPRGEEDP</sequence>
<organism evidence="1 2">
    <name type="scientific">Actinomadura vinacea</name>
    <dbReference type="NCBI Taxonomy" id="115336"/>
    <lineage>
        <taxon>Bacteria</taxon>
        <taxon>Bacillati</taxon>
        <taxon>Actinomycetota</taxon>
        <taxon>Actinomycetes</taxon>
        <taxon>Streptosporangiales</taxon>
        <taxon>Thermomonosporaceae</taxon>
        <taxon>Actinomadura</taxon>
    </lineage>
</organism>
<name>A0ABN3JLA5_9ACTN</name>